<evidence type="ECO:0000256" key="5">
    <source>
        <dbReference type="ARBA" id="ARBA00012964"/>
    </source>
</evidence>
<evidence type="ECO:0000259" key="8">
    <source>
        <dbReference type="SMART" id="SM00471"/>
    </source>
</evidence>
<keyword evidence="7" id="KW-0378">Hydrolase</keyword>
<dbReference type="HOGENOM" id="CLU_039453_5_0_9"/>
<evidence type="ECO:0000313" key="10">
    <source>
        <dbReference type="Proteomes" id="UP000003803"/>
    </source>
</evidence>
<evidence type="ECO:0000256" key="4">
    <source>
        <dbReference type="ARBA" id="ARBA00011738"/>
    </source>
</evidence>
<reference evidence="9" key="1">
    <citation type="submission" date="2007-11" db="EMBL/GenBank/DDBJ databases">
        <authorList>
            <person name="Fulton L."/>
            <person name="Clifton S."/>
            <person name="Fulton B."/>
            <person name="Xu J."/>
            <person name="Minx P."/>
            <person name="Pepin K.H."/>
            <person name="Johnson M."/>
            <person name="Thiruvilangam P."/>
            <person name="Bhonagiri V."/>
            <person name="Nash W.E."/>
            <person name="Mardis E.R."/>
            <person name="Wilson R.K."/>
        </authorList>
    </citation>
    <scope>NUCLEOTIDE SEQUENCE [LARGE SCALE GENOMIC DNA]</scope>
    <source>
        <strain evidence="9">DSM 17241</strain>
    </source>
</reference>
<reference evidence="9" key="2">
    <citation type="submission" date="2013-09" db="EMBL/GenBank/DDBJ databases">
        <title>Draft genome sequence of Anaerotruncus colihominis(DSM 17241).</title>
        <authorList>
            <person name="Sudarsanam P."/>
            <person name="Ley R."/>
            <person name="Guruge J."/>
            <person name="Turnbaugh P.J."/>
            <person name="Mahowald M."/>
            <person name="Liep D."/>
            <person name="Gordon J."/>
        </authorList>
    </citation>
    <scope>NUCLEOTIDE SEQUENCE</scope>
    <source>
        <strain evidence="9">DSM 17241</strain>
    </source>
</reference>
<dbReference type="STRING" id="169435.ERS852551_02493"/>
<dbReference type="GO" id="GO:0046872">
    <property type="term" value="F:metal ion binding"/>
    <property type="evidence" value="ECO:0007669"/>
    <property type="project" value="UniProtKB-KW"/>
</dbReference>
<keyword evidence="10" id="KW-1185">Reference proteome</keyword>
<dbReference type="InterPro" id="IPR006674">
    <property type="entry name" value="HD_domain"/>
</dbReference>
<comment type="cofactor">
    <cofactor evidence="3">
        <name>Co(2+)</name>
        <dbReference type="ChEBI" id="CHEBI:48828"/>
    </cofactor>
</comment>
<dbReference type="AlphaFoldDB" id="B0PBJ4"/>
<dbReference type="PANTHER" id="PTHR11845">
    <property type="entry name" value="5'-DEOXYNUCLEOTIDASE HDDC2"/>
    <property type="match status" value="1"/>
</dbReference>
<dbReference type="InterPro" id="IPR003607">
    <property type="entry name" value="HD/PDEase_dom"/>
</dbReference>
<dbReference type="Gene3D" id="1.10.3210.10">
    <property type="entry name" value="Hypothetical protein af1432"/>
    <property type="match status" value="1"/>
</dbReference>
<comment type="caution">
    <text evidence="9">The sequence shown here is derived from an EMBL/GenBank/DDBJ whole genome shotgun (WGS) entry which is preliminary data.</text>
</comment>
<evidence type="ECO:0000256" key="2">
    <source>
        <dbReference type="ARBA" id="ARBA00001936"/>
    </source>
</evidence>
<comment type="cofactor">
    <cofactor evidence="2">
        <name>Mn(2+)</name>
        <dbReference type="ChEBI" id="CHEBI:29035"/>
    </cofactor>
</comment>
<keyword evidence="6" id="KW-0479">Metal-binding</keyword>
<comment type="catalytic activity">
    <reaction evidence="1">
        <text>a 2'-deoxyribonucleoside 5'-phosphate + H2O = a 2'-deoxyribonucleoside + phosphate</text>
        <dbReference type="Rhea" id="RHEA:36167"/>
        <dbReference type="ChEBI" id="CHEBI:15377"/>
        <dbReference type="ChEBI" id="CHEBI:18274"/>
        <dbReference type="ChEBI" id="CHEBI:43474"/>
        <dbReference type="ChEBI" id="CHEBI:65317"/>
        <dbReference type="EC" id="3.1.3.89"/>
    </reaction>
</comment>
<evidence type="ECO:0000256" key="6">
    <source>
        <dbReference type="ARBA" id="ARBA00022723"/>
    </source>
</evidence>
<proteinExistence type="predicted"/>
<dbReference type="EC" id="3.1.3.89" evidence="5"/>
<evidence type="ECO:0000256" key="7">
    <source>
        <dbReference type="ARBA" id="ARBA00022801"/>
    </source>
</evidence>
<evidence type="ECO:0000256" key="3">
    <source>
        <dbReference type="ARBA" id="ARBA00001941"/>
    </source>
</evidence>
<dbReference type="Proteomes" id="UP000003803">
    <property type="component" value="Unassembled WGS sequence"/>
</dbReference>
<comment type="subunit">
    <text evidence="4">Homodimer.</text>
</comment>
<dbReference type="InterPro" id="IPR039356">
    <property type="entry name" value="YfbR/HDDC2"/>
</dbReference>
<dbReference type="GO" id="GO:0005737">
    <property type="term" value="C:cytoplasm"/>
    <property type="evidence" value="ECO:0007669"/>
    <property type="project" value="TreeGrafter"/>
</dbReference>
<dbReference type="GO" id="GO:0002953">
    <property type="term" value="F:5'-deoxynucleotidase activity"/>
    <property type="evidence" value="ECO:0007669"/>
    <property type="project" value="UniProtKB-EC"/>
</dbReference>
<name>B0PBJ4_9FIRM</name>
<organism evidence="9 10">
    <name type="scientific">Anaerotruncus colihominis DSM 17241</name>
    <dbReference type="NCBI Taxonomy" id="445972"/>
    <lineage>
        <taxon>Bacteria</taxon>
        <taxon>Bacillati</taxon>
        <taxon>Bacillota</taxon>
        <taxon>Clostridia</taxon>
        <taxon>Eubacteriales</taxon>
        <taxon>Oscillospiraceae</taxon>
        <taxon>Anaerotruncus</taxon>
    </lineage>
</organism>
<dbReference type="SUPFAM" id="SSF109604">
    <property type="entry name" value="HD-domain/PDEase-like"/>
    <property type="match status" value="1"/>
</dbReference>
<protein>
    <recommendedName>
        <fullName evidence="5">5'-deoxynucleotidase</fullName>
        <ecNumber evidence="5">3.1.3.89</ecNumber>
    </recommendedName>
</protein>
<evidence type="ECO:0000256" key="1">
    <source>
        <dbReference type="ARBA" id="ARBA00001638"/>
    </source>
</evidence>
<feature type="domain" description="HD/PDEase" evidence="8">
    <location>
        <begin position="30"/>
        <end position="147"/>
    </location>
</feature>
<evidence type="ECO:0000313" key="9">
    <source>
        <dbReference type="EMBL" id="EDS10969.1"/>
    </source>
</evidence>
<sequence>MDSLNNYIHFIQEAEGLKCMTRTAWTSTGRRESTAEHSWRLALLAGLLLPAYPGLDARRVLMLCLVHDLGEVYEGDISAALRPDQEEKERQERAAVKRAAASLPEKSGRELCKLWEEYNACETPEARLVKALDKAETILQHNQGANPPEFDYAFNLEYGKKYFEYDPLLRNLRALLDEQTRERVLKQEQRC</sequence>
<dbReference type="SMART" id="SM00471">
    <property type="entry name" value="HDc"/>
    <property type="match status" value="1"/>
</dbReference>
<accession>B0PBJ4</accession>
<dbReference type="eggNOG" id="COG1896">
    <property type="taxonomic scope" value="Bacteria"/>
</dbReference>
<dbReference type="EMBL" id="ABGD02000018">
    <property type="protein sequence ID" value="EDS10969.1"/>
    <property type="molecule type" value="Genomic_DNA"/>
</dbReference>
<gene>
    <name evidence="9" type="ORF">ANACOL_02150</name>
</gene>
<dbReference type="PANTHER" id="PTHR11845:SF13">
    <property type="entry name" value="5'-DEOXYNUCLEOTIDASE HDDC2"/>
    <property type="match status" value="1"/>
</dbReference>
<dbReference type="RefSeq" id="WP_006873068.1">
    <property type="nucleotide sequence ID" value="NZ_DS544171.1"/>
</dbReference>
<dbReference type="Pfam" id="PF13023">
    <property type="entry name" value="HD_3"/>
    <property type="match status" value="1"/>
</dbReference>